<dbReference type="Proteomes" id="UP000654279">
    <property type="component" value="Unassembled WGS sequence"/>
</dbReference>
<reference evidence="1" key="1">
    <citation type="submission" date="2020-08" db="EMBL/GenBank/DDBJ databases">
        <title>Genome public.</title>
        <authorList>
            <person name="Liu C."/>
            <person name="Sun Q."/>
        </authorList>
    </citation>
    <scope>NUCLEOTIDE SEQUENCE</scope>
    <source>
        <strain evidence="1">NSJ-44</strain>
    </source>
</reference>
<evidence type="ECO:0000313" key="1">
    <source>
        <dbReference type="EMBL" id="MBC8528907.1"/>
    </source>
</evidence>
<gene>
    <name evidence="1" type="ORF">H8699_05660</name>
</gene>
<dbReference type="Gene3D" id="1.20.1500.10">
    <property type="entry name" value="YheA/YmcA-like"/>
    <property type="match status" value="1"/>
</dbReference>
<dbReference type="EMBL" id="JACRSO010000002">
    <property type="protein sequence ID" value="MBC8528907.1"/>
    <property type="molecule type" value="Genomic_DNA"/>
</dbReference>
<proteinExistence type="predicted"/>
<accession>A0A926CZN9</accession>
<protein>
    <submittedName>
        <fullName evidence="1">YlbF family regulator</fullName>
    </submittedName>
</protein>
<keyword evidence="2" id="KW-1185">Reference proteome</keyword>
<sequence length="118" mass="13550">MNPYDLAHQLAHALAQSDEYQQFQALKERINADENAKKMVDAYKKEQFKMQAAVLSGKPADPELMENLKRMGLVMQYNQDISAYLMAEYRMNQLMSDIFKILGDAVQIDLGFLENQEG</sequence>
<evidence type="ECO:0000313" key="2">
    <source>
        <dbReference type="Proteomes" id="UP000654279"/>
    </source>
</evidence>
<dbReference type="Pfam" id="PF06133">
    <property type="entry name" value="Com_YlbF"/>
    <property type="match status" value="1"/>
</dbReference>
<dbReference type="InterPro" id="IPR023378">
    <property type="entry name" value="YheA/YmcA-like_dom_sf"/>
</dbReference>
<comment type="caution">
    <text evidence="1">The sequence shown here is derived from an EMBL/GenBank/DDBJ whole genome shotgun (WGS) entry which is preliminary data.</text>
</comment>
<dbReference type="SUPFAM" id="SSF158622">
    <property type="entry name" value="YheA/YmcA-like"/>
    <property type="match status" value="1"/>
</dbReference>
<dbReference type="InterPro" id="IPR010368">
    <property type="entry name" value="Com_YlbF"/>
</dbReference>
<dbReference type="AlphaFoldDB" id="A0A926CZN9"/>
<dbReference type="RefSeq" id="WP_138295966.1">
    <property type="nucleotide sequence ID" value="NZ_JACRSO010000002.1"/>
</dbReference>
<organism evidence="1 2">
    <name type="scientific">Luoshenia tenuis</name>
    <dbReference type="NCBI Taxonomy" id="2763654"/>
    <lineage>
        <taxon>Bacteria</taxon>
        <taxon>Bacillati</taxon>
        <taxon>Bacillota</taxon>
        <taxon>Clostridia</taxon>
        <taxon>Christensenellales</taxon>
        <taxon>Christensenellaceae</taxon>
        <taxon>Luoshenia</taxon>
    </lineage>
</organism>
<name>A0A926CZN9_9FIRM</name>